<feature type="region of interest" description="Disordered" evidence="2">
    <location>
        <begin position="262"/>
        <end position="459"/>
    </location>
</feature>
<feature type="compositionally biased region" description="Acidic residues" evidence="2">
    <location>
        <begin position="291"/>
        <end position="395"/>
    </location>
</feature>
<evidence type="ECO:0000256" key="1">
    <source>
        <dbReference type="SAM" id="Coils"/>
    </source>
</evidence>
<feature type="compositionally biased region" description="Basic and acidic residues" evidence="2">
    <location>
        <begin position="87"/>
        <end position="110"/>
    </location>
</feature>
<evidence type="ECO:0000313" key="4">
    <source>
        <dbReference type="RefSeq" id="XP_055865637.1"/>
    </source>
</evidence>
<dbReference type="Proteomes" id="UP001165740">
    <property type="component" value="Chromosome 14"/>
</dbReference>
<feature type="coiled-coil region" evidence="1">
    <location>
        <begin position="1088"/>
        <end position="1115"/>
    </location>
</feature>
<protein>
    <submittedName>
        <fullName evidence="4">Uncharacterized protein LOC106063912</fullName>
    </submittedName>
</protein>
<keyword evidence="1" id="KW-0175">Coiled coil</keyword>
<feature type="compositionally biased region" description="Basic and acidic residues" evidence="2">
    <location>
        <begin position="162"/>
        <end position="185"/>
    </location>
</feature>
<feature type="compositionally biased region" description="Basic and acidic residues" evidence="2">
    <location>
        <begin position="22"/>
        <end position="33"/>
    </location>
</feature>
<keyword evidence="3" id="KW-1185">Reference proteome</keyword>
<gene>
    <name evidence="4" type="primary">LOC106063912</name>
</gene>
<evidence type="ECO:0000256" key="2">
    <source>
        <dbReference type="SAM" id="MobiDB-lite"/>
    </source>
</evidence>
<accession>A0A9W2YSA8</accession>
<dbReference type="AlphaFoldDB" id="A0A9W2YSA8"/>
<feature type="compositionally biased region" description="Acidic residues" evidence="2">
    <location>
        <begin position="491"/>
        <end position="504"/>
    </location>
</feature>
<dbReference type="RefSeq" id="XP_055865637.1">
    <property type="nucleotide sequence ID" value="XM_056009662.1"/>
</dbReference>
<organism evidence="3 4">
    <name type="scientific">Biomphalaria glabrata</name>
    <name type="common">Bloodfluke planorb</name>
    <name type="synonym">Freshwater snail</name>
    <dbReference type="NCBI Taxonomy" id="6526"/>
    <lineage>
        <taxon>Eukaryota</taxon>
        <taxon>Metazoa</taxon>
        <taxon>Spiralia</taxon>
        <taxon>Lophotrochozoa</taxon>
        <taxon>Mollusca</taxon>
        <taxon>Gastropoda</taxon>
        <taxon>Heterobranchia</taxon>
        <taxon>Euthyneura</taxon>
        <taxon>Panpulmonata</taxon>
        <taxon>Hygrophila</taxon>
        <taxon>Lymnaeoidea</taxon>
        <taxon>Planorbidae</taxon>
        <taxon>Biomphalaria</taxon>
    </lineage>
</organism>
<proteinExistence type="predicted"/>
<name>A0A9W2YSA8_BIOGL</name>
<sequence>MPVFKLFSCGDRPRVLNTEPPDTEHLEENRDPEQQDLNTDQSASSASSNEQGACGPPIQEHEPVEQPSLERAYEKPSQDENANEQASSKEAHEQASSKEAHEQASSKEAQEQASSKEAQEQASSKEAQEQASSKEAQEQASSKEAQEQASSKEAQEQASSKEAQEQASSKEQKEKASAKQREEKNIASFGVSVYQQDNVDYRPNRQQTRLLAQALEQYELQAPAREQARLLAEARQRAEMEAREREHARFLDEAYKRAELQARARREARLSAQALQRADLEAEAHEQAGLEADDESVGSEAEENESVGSEAEENESVGSEAEENESVGSEAEENESVGSEAEENESVGSEAEENESVGSEAEENESVGSEAEENESVGSEAEENESVGSEAEENESVGSENESIGSENESIGSENESIGSENESIGSENDSVGSENDSVGSENESGDSENELPEQARLVEQAREQVRLLAEHFQRAELEARAHEQARLEAEENESAESENESVELENLSPEQARLAEVDRQARLEFEAYGRAANVVMAPPEFGFEEEEEEEEEANEFPNLDDDSINELSNFEMSSFEESLEEANVDIQSDSLYESSTDISSSHSIQDDFVFEAPDARPHAQAVRRVRLYYRLTLHSGRRVYIRRRVWENDNPGPVFIMRERIRDRAALIRNSTPRQSPVDDLFYLDESEASNGSSDDEDTRSVVLDEEFNVSDISSIEDMGDIRQVEEADQNEMNAQATGYAYKNSQELPEMPESMSLNASQGAISKVIRKPVRRSLFGHENDEAVNTIGHTEHQASSSFLQDPVHRNTYFNSASEIRPPVHRNTYFNSASEIRSPVHRNTYFNSASEIRPPVHRNTYFNSASEIRPPVHRNTYFNSASEIRPPIPEQSQMLDEVLSDSFNIHEFMSSRESTRNSRVLTRLQPDYPPQEIDPFDRPILSVRGPWKMAPILPYVSSPLVERSNLVDHQSVQMGTMIGGVTIGMRSNRLTANLEVPQPVSPENSIGLSLIRSFSRSPGGRRNPFLAASQGQAITEDEEEDFFPISYMDRIQPVESRNQMSTQNDVPPPATSHPQNPVEMPSYFGAECSVFQSLEFELAQERNLRQAAERRSVELLKRERSVWLKQLKEKVEKALQSSMRDMDRSKWNKYKSLVEACIQCNESQSHSEDEWLQHWQALTEFERDQLYEVSGQTTPTVEASAVPRLQDLAENQIQSFKDEKE</sequence>
<feature type="region of interest" description="Disordered" evidence="2">
    <location>
        <begin position="1"/>
        <end position="193"/>
    </location>
</feature>
<dbReference type="OrthoDB" id="10424230at2759"/>
<feature type="compositionally biased region" description="Basic and acidic residues" evidence="2">
    <location>
        <begin position="278"/>
        <end position="288"/>
    </location>
</feature>
<dbReference type="GeneID" id="106063912"/>
<feature type="compositionally biased region" description="Low complexity" evidence="2">
    <location>
        <begin position="396"/>
        <end position="429"/>
    </location>
</feature>
<reference evidence="4" key="1">
    <citation type="submission" date="2025-08" db="UniProtKB">
        <authorList>
            <consortium name="RefSeq"/>
        </authorList>
    </citation>
    <scope>IDENTIFICATION</scope>
</reference>
<evidence type="ECO:0000313" key="3">
    <source>
        <dbReference type="Proteomes" id="UP001165740"/>
    </source>
</evidence>
<feature type="compositionally biased region" description="Polar residues" evidence="2">
    <location>
        <begin position="35"/>
        <end position="51"/>
    </location>
</feature>
<feature type="region of interest" description="Disordered" evidence="2">
    <location>
        <begin position="480"/>
        <end position="513"/>
    </location>
</feature>
<feature type="compositionally biased region" description="Low complexity" evidence="2">
    <location>
        <begin position="111"/>
        <end position="161"/>
    </location>
</feature>
<feature type="compositionally biased region" description="Basic and acidic residues" evidence="2">
    <location>
        <begin position="480"/>
        <end position="490"/>
    </location>
</feature>